<dbReference type="EMBL" id="LT960612">
    <property type="protein sequence ID" value="SON51846.1"/>
    <property type="molecule type" value="Genomic_DNA"/>
</dbReference>
<evidence type="ECO:0008006" key="10">
    <source>
        <dbReference type="Google" id="ProtNLM"/>
    </source>
</evidence>
<comment type="similarity">
    <text evidence="2 7">Belongs to the group II decarboxylase family.</text>
</comment>
<dbReference type="OrthoDB" id="9803665at2"/>
<evidence type="ECO:0000256" key="3">
    <source>
        <dbReference type="ARBA" id="ARBA00022793"/>
    </source>
</evidence>
<dbReference type="InterPro" id="IPR015424">
    <property type="entry name" value="PyrdxlP-dep_Trfase"/>
</dbReference>
<organism evidence="8 9">
    <name type="scientific">Vibrio tapetis subsp. tapetis</name>
    <dbReference type="NCBI Taxonomy" id="1671868"/>
    <lineage>
        <taxon>Bacteria</taxon>
        <taxon>Pseudomonadati</taxon>
        <taxon>Pseudomonadota</taxon>
        <taxon>Gammaproteobacteria</taxon>
        <taxon>Vibrionales</taxon>
        <taxon>Vibrionaceae</taxon>
        <taxon>Vibrio</taxon>
    </lineage>
</organism>
<evidence type="ECO:0000256" key="2">
    <source>
        <dbReference type="ARBA" id="ARBA00009533"/>
    </source>
</evidence>
<keyword evidence="4 6" id="KW-0663">Pyridoxal phosphate</keyword>
<dbReference type="PANTHER" id="PTHR45677:SF8">
    <property type="entry name" value="CYSTEINE SULFINIC ACID DECARBOXYLASE"/>
    <property type="match status" value="1"/>
</dbReference>
<reference evidence="8 9" key="1">
    <citation type="submission" date="2017-10" db="EMBL/GenBank/DDBJ databases">
        <authorList>
            <person name="Banno H."/>
            <person name="Chua N.-H."/>
        </authorList>
    </citation>
    <scope>NUCLEOTIDE SEQUENCE [LARGE SCALE GENOMIC DNA]</scope>
    <source>
        <strain evidence="8">Vibrio tapetis CECT4600</strain>
    </source>
</reference>
<evidence type="ECO:0000313" key="9">
    <source>
        <dbReference type="Proteomes" id="UP000235828"/>
    </source>
</evidence>
<dbReference type="AlphaFoldDB" id="A0A2N8ZIZ3"/>
<dbReference type="GO" id="GO:0030170">
    <property type="term" value="F:pyridoxal phosphate binding"/>
    <property type="evidence" value="ECO:0007669"/>
    <property type="project" value="InterPro"/>
</dbReference>
<dbReference type="KEGG" id="vta:B0235"/>
<protein>
    <recommendedName>
        <fullName evidence="10">Decarboxylase</fullName>
    </recommendedName>
</protein>
<keyword evidence="5 7" id="KW-0456">Lyase</keyword>
<dbReference type="GO" id="GO:0016831">
    <property type="term" value="F:carboxy-lyase activity"/>
    <property type="evidence" value="ECO:0007669"/>
    <property type="project" value="UniProtKB-KW"/>
</dbReference>
<keyword evidence="9" id="KW-1185">Reference proteome</keyword>
<evidence type="ECO:0000313" key="8">
    <source>
        <dbReference type="EMBL" id="SON51846.1"/>
    </source>
</evidence>
<dbReference type="InterPro" id="IPR015422">
    <property type="entry name" value="PyrdxlP-dep_Trfase_small"/>
</dbReference>
<gene>
    <name evidence="8" type="ORF">VTAP4600_B0235</name>
</gene>
<name>A0A2N8ZIZ3_9VIBR</name>
<proteinExistence type="inferred from homology"/>
<dbReference type="SUPFAM" id="SSF53383">
    <property type="entry name" value="PLP-dependent transferases"/>
    <property type="match status" value="1"/>
</dbReference>
<dbReference type="RefSeq" id="WP_102524226.1">
    <property type="nucleotide sequence ID" value="NZ_LT960612.1"/>
</dbReference>
<dbReference type="Pfam" id="PF00282">
    <property type="entry name" value="Pyridoxal_deC"/>
    <property type="match status" value="1"/>
</dbReference>
<evidence type="ECO:0000256" key="4">
    <source>
        <dbReference type="ARBA" id="ARBA00022898"/>
    </source>
</evidence>
<dbReference type="Gene3D" id="3.90.1150.10">
    <property type="entry name" value="Aspartate Aminotransferase, domain 1"/>
    <property type="match status" value="1"/>
</dbReference>
<dbReference type="InterPro" id="IPR015421">
    <property type="entry name" value="PyrdxlP-dep_Trfase_major"/>
</dbReference>
<dbReference type="GO" id="GO:0019752">
    <property type="term" value="P:carboxylic acid metabolic process"/>
    <property type="evidence" value="ECO:0007669"/>
    <property type="project" value="InterPro"/>
</dbReference>
<accession>A0A2N8ZIZ3</accession>
<dbReference type="Proteomes" id="UP000235828">
    <property type="component" value="Chromosome B"/>
</dbReference>
<evidence type="ECO:0000256" key="6">
    <source>
        <dbReference type="PIRSR" id="PIRSR602129-50"/>
    </source>
</evidence>
<keyword evidence="3" id="KW-0210">Decarboxylase</keyword>
<sequence length="516" mass="57722">MNIYSNPLAADNNLDVEGLFTQGFSQFDGWIDEMCQQFLSSTDSRDSMKISELKTLFTDTTIPAQQQSMGSYLEGFQNDILPHCSHLASPTYVGHMTSPLPNFVSQLSRIVMILNQNMMKIESCRGLNFLERQVLAMLHKEVFNLSEDSYLESVQDANVNFGCFTSGGTVANITAMWVARNKRQQADGTNTQRGVIIGSELMHYSFDKAADLLGLDLIRLPFDHEYRLSLTHLKEALNKVKEKNQPVVSLVAIAGTTDFGSVDPIAEMSELAQENGAHLHVDGAWGGAMVLCEEGKAILSDIHRADSVTIDGHKQLMTPIGCGLLLTREVETLGQIRKEAPYAIRSSSLDQGRFTLEGTRPAMALYLHAAFHLIGKSGYGELLSQSLSRAKVMAQILNETQEFELVHQPKMNLMVYRYLPEGYRERHLNEQENEYVNAFNVVLQKRQRALGNTFVSRTKRVTNLYPEQSLVLFRAVMLNPLTTRSHLQTVIADQLVIAESLEKEVREQGLDLEGIA</sequence>
<feature type="modified residue" description="N6-(pyridoxal phosphate)lysine" evidence="6">
    <location>
        <position position="314"/>
    </location>
</feature>
<dbReference type="GO" id="GO:0005737">
    <property type="term" value="C:cytoplasm"/>
    <property type="evidence" value="ECO:0007669"/>
    <property type="project" value="TreeGrafter"/>
</dbReference>
<evidence type="ECO:0000256" key="1">
    <source>
        <dbReference type="ARBA" id="ARBA00001933"/>
    </source>
</evidence>
<comment type="cofactor">
    <cofactor evidence="1 6 7">
        <name>pyridoxal 5'-phosphate</name>
        <dbReference type="ChEBI" id="CHEBI:597326"/>
    </cofactor>
</comment>
<dbReference type="PANTHER" id="PTHR45677">
    <property type="entry name" value="GLUTAMATE DECARBOXYLASE-RELATED"/>
    <property type="match status" value="1"/>
</dbReference>
<dbReference type="InterPro" id="IPR002129">
    <property type="entry name" value="PyrdxlP-dep_de-COase"/>
</dbReference>
<evidence type="ECO:0000256" key="5">
    <source>
        <dbReference type="ARBA" id="ARBA00023239"/>
    </source>
</evidence>
<evidence type="ECO:0000256" key="7">
    <source>
        <dbReference type="RuleBase" id="RU000382"/>
    </source>
</evidence>
<dbReference type="Gene3D" id="3.40.640.10">
    <property type="entry name" value="Type I PLP-dependent aspartate aminotransferase-like (Major domain)"/>
    <property type="match status" value="1"/>
</dbReference>